<name>A0A1H2W3L9_THIRO</name>
<accession>A0A1H2W3L9</accession>
<gene>
    <name evidence="1" type="ORF">SAMN05421783_10826</name>
</gene>
<dbReference type="EMBL" id="FNNZ01000008">
    <property type="protein sequence ID" value="SDW75111.1"/>
    <property type="molecule type" value="Genomic_DNA"/>
</dbReference>
<keyword evidence="2" id="KW-1185">Reference proteome</keyword>
<protein>
    <submittedName>
        <fullName evidence="1">Uncharacterized protein</fullName>
    </submittedName>
</protein>
<sequence length="85" mass="9662">MATQDDAIDRLAEEIARYLSEHPSAADSAEGIRRWWLLRQRFDEASEQVQQALDLMDAAGQVRKEVLRDGTVIYRAVEPSSSSRK</sequence>
<dbReference type="AlphaFoldDB" id="A0A1H2W3L9"/>
<proteinExistence type="predicted"/>
<dbReference type="STRING" id="1058.SAMN05421783_10826"/>
<evidence type="ECO:0000313" key="2">
    <source>
        <dbReference type="Proteomes" id="UP000198816"/>
    </source>
</evidence>
<organism evidence="1 2">
    <name type="scientific">Thiocapsa roseopersicina</name>
    <dbReference type="NCBI Taxonomy" id="1058"/>
    <lineage>
        <taxon>Bacteria</taxon>
        <taxon>Pseudomonadati</taxon>
        <taxon>Pseudomonadota</taxon>
        <taxon>Gammaproteobacteria</taxon>
        <taxon>Chromatiales</taxon>
        <taxon>Chromatiaceae</taxon>
        <taxon>Thiocapsa</taxon>
    </lineage>
</organism>
<evidence type="ECO:0000313" key="1">
    <source>
        <dbReference type="EMBL" id="SDW75111.1"/>
    </source>
</evidence>
<dbReference type="Proteomes" id="UP000198816">
    <property type="component" value="Unassembled WGS sequence"/>
</dbReference>
<reference evidence="2" key="1">
    <citation type="submission" date="2016-10" db="EMBL/GenBank/DDBJ databases">
        <authorList>
            <person name="Varghese N."/>
            <person name="Submissions S."/>
        </authorList>
    </citation>
    <scope>NUCLEOTIDE SEQUENCE [LARGE SCALE GENOMIC DNA]</scope>
    <source>
        <strain evidence="2">DSM 217</strain>
    </source>
</reference>